<dbReference type="SMART" id="SM00137">
    <property type="entry name" value="MAM"/>
    <property type="match status" value="3"/>
</dbReference>
<dbReference type="InterPro" id="IPR013320">
    <property type="entry name" value="ConA-like_dom_sf"/>
</dbReference>
<name>A0A1W0WC88_HYPEX</name>
<dbReference type="InterPro" id="IPR000998">
    <property type="entry name" value="MAM_dom"/>
</dbReference>
<dbReference type="PROSITE" id="PS50068">
    <property type="entry name" value="LDLRA_2"/>
    <property type="match status" value="1"/>
</dbReference>
<dbReference type="SMART" id="SM00192">
    <property type="entry name" value="LDLa"/>
    <property type="match status" value="1"/>
</dbReference>
<dbReference type="PANTHER" id="PTHR23282">
    <property type="entry name" value="APICAL ENDOSOMAL GLYCOPROTEIN PRECURSOR"/>
    <property type="match status" value="1"/>
</dbReference>
<dbReference type="InterPro" id="IPR002172">
    <property type="entry name" value="LDrepeatLR_classA_rpt"/>
</dbReference>
<dbReference type="SUPFAM" id="SSF57424">
    <property type="entry name" value="LDL receptor-like module"/>
    <property type="match status" value="1"/>
</dbReference>
<dbReference type="Proteomes" id="UP000192578">
    <property type="component" value="Unassembled WGS sequence"/>
</dbReference>
<dbReference type="Gene3D" id="2.60.120.200">
    <property type="match status" value="3"/>
</dbReference>
<dbReference type="PANTHER" id="PTHR23282:SF101">
    <property type="entry name" value="MAM DOMAIN-CONTAINING PROTEIN"/>
    <property type="match status" value="1"/>
</dbReference>
<feature type="domain" description="MAM" evidence="4">
    <location>
        <begin position="363"/>
        <end position="531"/>
    </location>
</feature>
<organism evidence="5 6">
    <name type="scientific">Hypsibius exemplaris</name>
    <name type="common">Freshwater tardigrade</name>
    <dbReference type="NCBI Taxonomy" id="2072580"/>
    <lineage>
        <taxon>Eukaryota</taxon>
        <taxon>Metazoa</taxon>
        <taxon>Ecdysozoa</taxon>
        <taxon>Tardigrada</taxon>
        <taxon>Eutardigrada</taxon>
        <taxon>Parachela</taxon>
        <taxon>Hypsibioidea</taxon>
        <taxon>Hypsibiidae</taxon>
        <taxon>Hypsibius</taxon>
    </lineage>
</organism>
<sequence length="680" mass="74721">MATTSSGPSGTSSCTFDNGNFCEWQPWALISSDICKWQLTENSPTEPLQSSGTPGAKVVPTAAAVNAKNFYLLFKGSSCRSLPPNHQAAIISPVMEGFEKAMQCFKFRYYMTGTGGDLTVMLLRAEFDPDNEDAQGHIEFHRSGNHGRQWHFASITIDNNSREAYHLLIWAKRGAADNSEIFMDDLVHWDGPCINTDYNQCDFESGPCGFHSANLGVEGFGWKREPASEHGGYDHTFLAGLGHILLADGRGRQPATARITSPVYNLTAGTSGSTRNHCFTFWYRAEQNHTNGRLSVIVDYNDGMPATDSWSVEDGFGDAWDYAAVPIRFLSQFSVTFEVKNGINSFYMIDDVEALEAPCPTVLDCYFEESLCGWTTKLENEVVWARISPASAVAGFIPSVDHSTNSPIGHYVVVESEDVSKPQVAEFISPRFMRDGLPKCFTYWRFVKSTSGYNPILEYHVLSNGPGERLDFNEVYASQQLTDEQEWIENKMSFFAARDVRLSIRVTVQGKLGETVIALDDFSLSEGNCSEGPPDTTPVSAAVTDPIAPTTSQNCPGFWCANSSLCYAQYKICNGHRDCPDGTDEDSTSCAAVASSPLGAGDIAGIVVGVLMFLTITVLGAVLWRRRLIQKGGDSSNNTYMNFKEVDDINGIDNQVYRLSQLNTTMRPPGTGSFPDRSDA</sequence>
<dbReference type="CDD" id="cd12087">
    <property type="entry name" value="TM_EGFR-like"/>
    <property type="match status" value="1"/>
</dbReference>
<feature type="domain" description="MAM" evidence="4">
    <location>
        <begin position="199"/>
        <end position="361"/>
    </location>
</feature>
<evidence type="ECO:0000259" key="4">
    <source>
        <dbReference type="PROSITE" id="PS50060"/>
    </source>
</evidence>
<keyword evidence="3" id="KW-0812">Transmembrane</keyword>
<evidence type="ECO:0000256" key="2">
    <source>
        <dbReference type="PROSITE-ProRule" id="PRU00124"/>
    </source>
</evidence>
<evidence type="ECO:0000256" key="1">
    <source>
        <dbReference type="ARBA" id="ARBA00023157"/>
    </source>
</evidence>
<evidence type="ECO:0000313" key="6">
    <source>
        <dbReference type="Proteomes" id="UP000192578"/>
    </source>
</evidence>
<dbReference type="Pfam" id="PF00629">
    <property type="entry name" value="MAM"/>
    <property type="match status" value="3"/>
</dbReference>
<evidence type="ECO:0000313" key="5">
    <source>
        <dbReference type="EMBL" id="OQV12787.1"/>
    </source>
</evidence>
<keyword evidence="1" id="KW-1015">Disulfide bond</keyword>
<reference evidence="6" key="1">
    <citation type="submission" date="2017-01" db="EMBL/GenBank/DDBJ databases">
        <title>Comparative genomics of anhydrobiosis in the tardigrade Hypsibius dujardini.</title>
        <authorList>
            <person name="Yoshida Y."/>
            <person name="Koutsovoulos G."/>
            <person name="Laetsch D."/>
            <person name="Stevens L."/>
            <person name="Kumar S."/>
            <person name="Horikawa D."/>
            <person name="Ishino K."/>
            <person name="Komine S."/>
            <person name="Tomita M."/>
            <person name="Blaxter M."/>
            <person name="Arakawa K."/>
        </authorList>
    </citation>
    <scope>NUCLEOTIDE SEQUENCE [LARGE SCALE GENOMIC DNA]</scope>
    <source>
        <strain evidence="6">Z151</strain>
    </source>
</reference>
<dbReference type="InterPro" id="IPR051560">
    <property type="entry name" value="MAM_domain-containing"/>
</dbReference>
<dbReference type="OrthoDB" id="412155at2759"/>
<dbReference type="Gene3D" id="4.10.400.10">
    <property type="entry name" value="Low-density Lipoprotein Receptor"/>
    <property type="match status" value="1"/>
</dbReference>
<feature type="transmembrane region" description="Helical" evidence="3">
    <location>
        <begin position="603"/>
        <end position="624"/>
    </location>
</feature>
<dbReference type="CDD" id="cd00112">
    <property type="entry name" value="LDLa"/>
    <property type="match status" value="1"/>
</dbReference>
<keyword evidence="3" id="KW-1133">Transmembrane helix</keyword>
<dbReference type="CDD" id="cd06263">
    <property type="entry name" value="MAM"/>
    <property type="match status" value="1"/>
</dbReference>
<dbReference type="GO" id="GO:0016020">
    <property type="term" value="C:membrane"/>
    <property type="evidence" value="ECO:0007669"/>
    <property type="project" value="InterPro"/>
</dbReference>
<dbReference type="PROSITE" id="PS50060">
    <property type="entry name" value="MAM_2"/>
    <property type="match status" value="3"/>
</dbReference>
<dbReference type="InterPro" id="IPR036055">
    <property type="entry name" value="LDL_receptor-like_sf"/>
</dbReference>
<proteinExistence type="predicted"/>
<gene>
    <name evidence="5" type="ORF">BV898_12914</name>
</gene>
<feature type="domain" description="MAM" evidence="4">
    <location>
        <begin position="12"/>
        <end position="195"/>
    </location>
</feature>
<comment type="caution">
    <text evidence="5">The sequence shown here is derived from an EMBL/GenBank/DDBJ whole genome shotgun (WGS) entry which is preliminary data.</text>
</comment>
<dbReference type="EMBL" id="MTYJ01000136">
    <property type="protein sequence ID" value="OQV12787.1"/>
    <property type="molecule type" value="Genomic_DNA"/>
</dbReference>
<protein>
    <submittedName>
        <fullName evidence="5">MAM and LDL-receptor class A domain-containing protein 1</fullName>
    </submittedName>
</protein>
<keyword evidence="3" id="KW-0472">Membrane</keyword>
<evidence type="ECO:0000256" key="3">
    <source>
        <dbReference type="SAM" id="Phobius"/>
    </source>
</evidence>
<dbReference type="AlphaFoldDB" id="A0A1W0WC88"/>
<comment type="caution">
    <text evidence="2">Lacks conserved residue(s) required for the propagation of feature annotation.</text>
</comment>
<dbReference type="SUPFAM" id="SSF49899">
    <property type="entry name" value="Concanavalin A-like lectins/glucanases"/>
    <property type="match status" value="3"/>
</dbReference>
<keyword evidence="6" id="KW-1185">Reference proteome</keyword>
<accession>A0A1W0WC88</accession>